<evidence type="ECO:0000313" key="3">
    <source>
        <dbReference type="Proteomes" id="UP000574133"/>
    </source>
</evidence>
<organism evidence="2 3">
    <name type="scientific">Cohnella lubricantis</name>
    <dbReference type="NCBI Taxonomy" id="2163172"/>
    <lineage>
        <taxon>Bacteria</taxon>
        <taxon>Bacillati</taxon>
        <taxon>Bacillota</taxon>
        <taxon>Bacilli</taxon>
        <taxon>Bacillales</taxon>
        <taxon>Paenibacillaceae</taxon>
        <taxon>Cohnella</taxon>
    </lineage>
</organism>
<dbReference type="SMART" id="SM00710">
    <property type="entry name" value="PbH1"/>
    <property type="match status" value="7"/>
</dbReference>
<dbReference type="Gene3D" id="2.160.20.10">
    <property type="entry name" value="Single-stranded right-handed beta-helix, Pectin lyase-like"/>
    <property type="match status" value="2"/>
</dbReference>
<dbReference type="InterPro" id="IPR024535">
    <property type="entry name" value="RHGA/B-epi-like_pectate_lyase"/>
</dbReference>
<dbReference type="AlphaFoldDB" id="A0A841T9V5"/>
<feature type="domain" description="Rhamnogalacturonase A/B/Epimerase-like pectate lyase" evidence="1">
    <location>
        <begin position="8"/>
        <end position="58"/>
    </location>
</feature>
<protein>
    <recommendedName>
        <fullName evidence="1">Rhamnogalacturonase A/B/Epimerase-like pectate lyase domain-containing protein</fullName>
    </recommendedName>
</protein>
<reference evidence="2 3" key="1">
    <citation type="submission" date="2020-08" db="EMBL/GenBank/DDBJ databases">
        <title>Cohnella phylogeny.</title>
        <authorList>
            <person name="Dunlap C."/>
        </authorList>
    </citation>
    <scope>NUCLEOTIDE SEQUENCE [LARGE SCALE GENOMIC DNA]</scope>
    <source>
        <strain evidence="2 3">DSM 103658</strain>
    </source>
</reference>
<dbReference type="InterPro" id="IPR012334">
    <property type="entry name" value="Pectin_lyas_fold"/>
</dbReference>
<dbReference type="Pfam" id="PF12708">
    <property type="entry name" value="Pect-lyase_RHGA_epim"/>
    <property type="match status" value="1"/>
</dbReference>
<gene>
    <name evidence="2" type="ORF">H4Q31_05725</name>
</gene>
<name>A0A841T9V5_9BACL</name>
<proteinExistence type="predicted"/>
<dbReference type="InterPro" id="IPR006626">
    <property type="entry name" value="PbH1"/>
</dbReference>
<comment type="caution">
    <text evidence="2">The sequence shown here is derived from an EMBL/GenBank/DDBJ whole genome shotgun (WGS) entry which is preliminary data.</text>
</comment>
<dbReference type="Proteomes" id="UP000574133">
    <property type="component" value="Unassembled WGS sequence"/>
</dbReference>
<dbReference type="EMBL" id="JACJVN010000023">
    <property type="protein sequence ID" value="MBB6676829.1"/>
    <property type="molecule type" value="Genomic_DNA"/>
</dbReference>
<dbReference type="SUPFAM" id="SSF51126">
    <property type="entry name" value="Pectin lyase-like"/>
    <property type="match status" value="2"/>
</dbReference>
<dbReference type="InterPro" id="IPR011050">
    <property type="entry name" value="Pectin_lyase_fold/virulence"/>
</dbReference>
<dbReference type="RefSeq" id="WP_185178118.1">
    <property type="nucleotide sequence ID" value="NZ_CBCSEP010000001.1"/>
</dbReference>
<sequence length="800" mass="84912">MADIFKEINVKDFGATGDGQTNDAPAILSAITSPNNTILFPEGIYRLTANVYFPSSKTIVFERGAALDTASGVVVTVNADIRAGLFPIFTGAGTYNTNSKDHTIYPQWFGGSAEGDEQTGIVTASASIAAGSRQLAVPAVDKNKFANGHTVMVLHAGTSIPSTFPNPAPAPTLTYYGTPGTTTYRYRIAILDKNGGITAASEAVAITSAASQLSFREGNKIRITMPALSGSQRHGFVVYGEPTNPEGSRGILALLRDVTAYWEDGGLGSIEASTPPWIPIEPPSAKLNNTLLATIDSGGGTATLTLSAAAGATVNGNAVILMDNAGAFNRAYSFLGSGGGGTLKLPYGVYNLRLDPNTARSVFFVSNVRTIGVNKPICLMHVNPSNDLIRYFTARDNSASDWSFEGIVFDGGNRTYTTEYYQVMFETLGTIGHSRFLFKDNEFRYSRGKFIQTYSGNCTDYQITGNYFHHGCSNALGIGGHRFRVDNNLFQDIFFGYGGTKVGGAECIIIRNTTNGSSDLTSYGDIIHNTISNYGTINFGGGTARYLNINISYNQILGYDNAIGLGGNMDNISVVGNQISIQNLGYLHGQAIKFELSTNGLSATDILISGNHINVNADPETGLSSNGISASVNPSNLNNVRNIRIVHNTIQLAGKSGKYPVEIYHMKNVLFSGNYLETDNAALDSSLYTFMNNAEYCGWIVSDNVSPGKNLHIPAGSIVQGNQVGGLRIQNNTVVSGNSLTGIPTTGPTAWGGIINLAGSDNVVLGNRIDLSGHYANAAAVNQMASAANNMIANNLIKPR</sequence>
<accession>A0A841T9V5</accession>
<keyword evidence="3" id="KW-1185">Reference proteome</keyword>
<evidence type="ECO:0000313" key="2">
    <source>
        <dbReference type="EMBL" id="MBB6676829.1"/>
    </source>
</evidence>
<evidence type="ECO:0000259" key="1">
    <source>
        <dbReference type="Pfam" id="PF12708"/>
    </source>
</evidence>